<keyword evidence="2" id="KW-0812">Transmembrane</keyword>
<dbReference type="Gene3D" id="3.90.70.10">
    <property type="entry name" value="Cysteine proteinases"/>
    <property type="match status" value="1"/>
</dbReference>
<feature type="transmembrane region" description="Helical" evidence="2">
    <location>
        <begin position="12"/>
        <end position="34"/>
    </location>
</feature>
<protein>
    <submittedName>
        <fullName evidence="5">USP domain-containing protein</fullName>
    </submittedName>
</protein>
<dbReference type="GO" id="GO:0005634">
    <property type="term" value="C:nucleus"/>
    <property type="evidence" value="ECO:0007669"/>
    <property type="project" value="TreeGrafter"/>
</dbReference>
<dbReference type="InterPro" id="IPR038765">
    <property type="entry name" value="Papain-like_cys_pep_sf"/>
</dbReference>
<dbReference type="PROSITE" id="PS50235">
    <property type="entry name" value="USP_3"/>
    <property type="match status" value="1"/>
</dbReference>
<evidence type="ECO:0000256" key="1">
    <source>
        <dbReference type="ARBA" id="ARBA00009085"/>
    </source>
</evidence>
<keyword evidence="2" id="KW-0472">Membrane</keyword>
<dbReference type="InterPro" id="IPR028889">
    <property type="entry name" value="USP"/>
</dbReference>
<dbReference type="eggNOG" id="KOG1868">
    <property type="taxonomic scope" value="Eukaryota"/>
</dbReference>
<evidence type="ECO:0000313" key="4">
    <source>
        <dbReference type="Proteomes" id="UP000095285"/>
    </source>
</evidence>
<accession>A0A1I7VHH3</accession>
<name>A0A1I7VHH3_LOALO</name>
<dbReference type="Pfam" id="PF00443">
    <property type="entry name" value="UCH"/>
    <property type="match status" value="1"/>
</dbReference>
<dbReference type="AlphaFoldDB" id="A0A1I7VHH3"/>
<evidence type="ECO:0000313" key="5">
    <source>
        <dbReference type="WBParaSite" id="EN70_2619"/>
    </source>
</evidence>
<dbReference type="SUPFAM" id="SSF54001">
    <property type="entry name" value="Cysteine proteinases"/>
    <property type="match status" value="1"/>
</dbReference>
<dbReference type="CDD" id="cd02257">
    <property type="entry name" value="Peptidase_C19"/>
    <property type="match status" value="1"/>
</dbReference>
<dbReference type="InterPro" id="IPR001394">
    <property type="entry name" value="Peptidase_C19_UCH"/>
</dbReference>
<dbReference type="STRING" id="7209.A0A1I7VHH3"/>
<proteinExistence type="inferred from homology"/>
<reference evidence="5" key="2">
    <citation type="submission" date="2016-11" db="UniProtKB">
        <authorList>
            <consortium name="WormBaseParasite"/>
        </authorList>
    </citation>
    <scope>IDENTIFICATION</scope>
</reference>
<dbReference type="GO" id="GO:0005829">
    <property type="term" value="C:cytosol"/>
    <property type="evidence" value="ECO:0007669"/>
    <property type="project" value="TreeGrafter"/>
</dbReference>
<keyword evidence="4" id="KW-1185">Reference proteome</keyword>
<reference evidence="4" key="1">
    <citation type="submission" date="2012-04" db="EMBL/GenBank/DDBJ databases">
        <title>The Genome Sequence of Loa loa.</title>
        <authorList>
            <consortium name="The Broad Institute Genome Sequencing Platform"/>
            <consortium name="Broad Institute Genome Sequencing Center for Infectious Disease"/>
            <person name="Nutman T.B."/>
            <person name="Fink D.L."/>
            <person name="Russ C."/>
            <person name="Young S."/>
            <person name="Zeng Q."/>
            <person name="Gargeya S."/>
            <person name="Alvarado L."/>
            <person name="Berlin A."/>
            <person name="Chapman S.B."/>
            <person name="Chen Z."/>
            <person name="Freedman E."/>
            <person name="Gellesch M."/>
            <person name="Goldberg J."/>
            <person name="Griggs A."/>
            <person name="Gujja S."/>
            <person name="Heilman E.R."/>
            <person name="Heiman D."/>
            <person name="Howarth C."/>
            <person name="Mehta T."/>
            <person name="Neiman D."/>
            <person name="Pearson M."/>
            <person name="Roberts A."/>
            <person name="Saif S."/>
            <person name="Shea T."/>
            <person name="Shenoy N."/>
            <person name="Sisk P."/>
            <person name="Stolte C."/>
            <person name="Sykes S."/>
            <person name="White J."/>
            <person name="Yandava C."/>
            <person name="Haas B."/>
            <person name="Henn M.R."/>
            <person name="Nusbaum C."/>
            <person name="Birren B."/>
        </authorList>
    </citation>
    <scope>NUCLEOTIDE SEQUENCE [LARGE SCALE GENOMIC DNA]</scope>
</reference>
<dbReference type="InterPro" id="IPR050164">
    <property type="entry name" value="Peptidase_C19"/>
</dbReference>
<comment type="similarity">
    <text evidence="1">Belongs to the peptidase C19 family.</text>
</comment>
<keyword evidence="2" id="KW-1133">Transmembrane helix</keyword>
<organism evidence="4 5">
    <name type="scientific">Loa loa</name>
    <name type="common">Eye worm</name>
    <name type="synonym">Filaria loa</name>
    <dbReference type="NCBI Taxonomy" id="7209"/>
    <lineage>
        <taxon>Eukaryota</taxon>
        <taxon>Metazoa</taxon>
        <taxon>Ecdysozoa</taxon>
        <taxon>Nematoda</taxon>
        <taxon>Chromadorea</taxon>
        <taxon>Rhabditida</taxon>
        <taxon>Spirurina</taxon>
        <taxon>Spiruromorpha</taxon>
        <taxon>Filarioidea</taxon>
        <taxon>Onchocercidae</taxon>
        <taxon>Loa</taxon>
    </lineage>
</organism>
<dbReference type="PROSITE" id="PS00972">
    <property type="entry name" value="USP_1"/>
    <property type="match status" value="1"/>
</dbReference>
<dbReference type="InterPro" id="IPR018200">
    <property type="entry name" value="USP_CS"/>
</dbReference>
<dbReference type="PANTHER" id="PTHR24006">
    <property type="entry name" value="UBIQUITIN CARBOXYL-TERMINAL HYDROLASE"/>
    <property type="match status" value="1"/>
</dbReference>
<sequence>MPTSLKPQTFGLMNLGNTCYMSSILQCLFANWIFVQDLYKFCMKIEESGSNLDEDMPLSLAIANLASRRGTAVDQLQIKLLEAIKDTADFTNNAQQDAQEFLGNILNKMQEECDKMLRKQYNIVNKQERDRINPVTSNFTFVMESIIRCRSCNAITKIKEESATLPVSIQVMDQGGFGCLIVFIKRYSFNAFTAVKRGDEVGIPLYLTLNKGFVAEEAKYPALLPTIKKINHNTVRPLGRKFLKVKRRLKPENVANKLNLSAASARSTWAGNANTDALSVVLGNLTIGSPTRTINNPEKKLVEKINVDIEVLADPCKPDGMRIKTAMLSKHSEASRGELGQHVSADNLNTSAEFKFGQSRVNSSSSDRVDTFLMNEKQGVWRKPLPPREVLDSMLSQELKELRLVHTANLQKRSRQRGQRLSFGYHSDEDVNSIAKQKQSAVSVYFFPFSEWIAN</sequence>
<dbReference type="WBParaSite" id="EN70_2619">
    <property type="protein sequence ID" value="EN70_2619"/>
    <property type="gene ID" value="EN70_2619"/>
</dbReference>
<dbReference type="GO" id="GO:0016579">
    <property type="term" value="P:protein deubiquitination"/>
    <property type="evidence" value="ECO:0007669"/>
    <property type="project" value="InterPro"/>
</dbReference>
<feature type="domain" description="USP" evidence="3">
    <location>
        <begin position="10"/>
        <end position="384"/>
    </location>
</feature>
<evidence type="ECO:0000259" key="3">
    <source>
        <dbReference type="PROSITE" id="PS50235"/>
    </source>
</evidence>
<dbReference type="Proteomes" id="UP000095285">
    <property type="component" value="Unassembled WGS sequence"/>
</dbReference>
<evidence type="ECO:0000256" key="2">
    <source>
        <dbReference type="SAM" id="Phobius"/>
    </source>
</evidence>
<dbReference type="GO" id="GO:0004843">
    <property type="term" value="F:cysteine-type deubiquitinase activity"/>
    <property type="evidence" value="ECO:0007669"/>
    <property type="project" value="InterPro"/>
</dbReference>